<dbReference type="Gene3D" id="3.40.350.10">
    <property type="entry name" value="Creatinase/prolidase N-terminal domain"/>
    <property type="match status" value="1"/>
</dbReference>
<keyword evidence="8" id="KW-0482">Metalloprotease</keyword>
<keyword evidence="6 13" id="KW-0479">Metal-binding</keyword>
<dbReference type="SUPFAM" id="SSF53092">
    <property type="entry name" value="Creatinase/prolidase N-terminal domain"/>
    <property type="match status" value="1"/>
</dbReference>
<organism evidence="15 16">
    <name type="scientific">Oceanospirillum linum</name>
    <dbReference type="NCBI Taxonomy" id="966"/>
    <lineage>
        <taxon>Bacteria</taxon>
        <taxon>Pseudomonadati</taxon>
        <taxon>Pseudomonadota</taxon>
        <taxon>Gammaproteobacteria</taxon>
        <taxon>Oceanospirillales</taxon>
        <taxon>Oceanospirillaceae</taxon>
        <taxon>Oceanospirillum</taxon>
    </lineage>
</organism>
<evidence type="ECO:0000256" key="3">
    <source>
        <dbReference type="ARBA" id="ARBA00008766"/>
    </source>
</evidence>
<dbReference type="PANTHER" id="PTHR43226">
    <property type="entry name" value="XAA-PRO AMINOPEPTIDASE 3"/>
    <property type="match status" value="1"/>
</dbReference>
<keyword evidence="16" id="KW-1185">Reference proteome</keyword>
<gene>
    <name evidence="15" type="ORF">BTA35_0209440</name>
</gene>
<evidence type="ECO:0000256" key="5">
    <source>
        <dbReference type="ARBA" id="ARBA00022670"/>
    </source>
</evidence>
<evidence type="ECO:0000256" key="1">
    <source>
        <dbReference type="ARBA" id="ARBA00001424"/>
    </source>
</evidence>
<dbReference type="NCBIfam" id="NF008131">
    <property type="entry name" value="PRK10879.1"/>
    <property type="match status" value="1"/>
</dbReference>
<evidence type="ECO:0000256" key="10">
    <source>
        <dbReference type="ARBA" id="ARBA00069363"/>
    </source>
</evidence>
<dbReference type="PANTHER" id="PTHR43226:SF4">
    <property type="entry name" value="XAA-PRO AMINOPEPTIDASE 3"/>
    <property type="match status" value="1"/>
</dbReference>
<dbReference type="AlphaFoldDB" id="A0A1T1HBU6"/>
<evidence type="ECO:0000313" key="16">
    <source>
        <dbReference type="Proteomes" id="UP000190064"/>
    </source>
</evidence>
<protein>
    <recommendedName>
        <fullName evidence="10">Xaa-Pro aminopeptidase</fullName>
        <ecNumber evidence="4">3.4.11.9</ecNumber>
    </recommendedName>
    <alternativeName>
        <fullName evidence="11">Aminopeptidase P II</fullName>
    </alternativeName>
    <alternativeName>
        <fullName evidence="12">X-Pro aminopeptidase</fullName>
    </alternativeName>
</protein>
<dbReference type="Pfam" id="PF00557">
    <property type="entry name" value="Peptidase_M24"/>
    <property type="match status" value="1"/>
</dbReference>
<dbReference type="InterPro" id="IPR029149">
    <property type="entry name" value="Creatin/AminoP/Spt16_N"/>
</dbReference>
<evidence type="ECO:0000256" key="4">
    <source>
        <dbReference type="ARBA" id="ARBA00012574"/>
    </source>
</evidence>
<evidence type="ECO:0000256" key="6">
    <source>
        <dbReference type="ARBA" id="ARBA00022723"/>
    </source>
</evidence>
<dbReference type="InterPro" id="IPR036005">
    <property type="entry name" value="Creatinase/aminopeptidase-like"/>
</dbReference>
<dbReference type="InterPro" id="IPR001131">
    <property type="entry name" value="Peptidase_M24B_aminopep-P_CS"/>
</dbReference>
<keyword evidence="7" id="KW-0378">Hydrolase</keyword>
<evidence type="ECO:0000256" key="13">
    <source>
        <dbReference type="RuleBase" id="RU000590"/>
    </source>
</evidence>
<dbReference type="GO" id="GO:0070006">
    <property type="term" value="F:metalloaminopeptidase activity"/>
    <property type="evidence" value="ECO:0007669"/>
    <property type="project" value="InterPro"/>
</dbReference>
<keyword evidence="9" id="KW-0464">Manganese</keyword>
<evidence type="ECO:0000256" key="9">
    <source>
        <dbReference type="ARBA" id="ARBA00023211"/>
    </source>
</evidence>
<evidence type="ECO:0000259" key="14">
    <source>
        <dbReference type="SMART" id="SM01011"/>
    </source>
</evidence>
<dbReference type="Pfam" id="PF05195">
    <property type="entry name" value="AMP_N"/>
    <property type="match status" value="1"/>
</dbReference>
<dbReference type="CDD" id="cd01087">
    <property type="entry name" value="Prolidase"/>
    <property type="match status" value="1"/>
</dbReference>
<name>A0A1T1HBU6_OCELI</name>
<evidence type="ECO:0000256" key="2">
    <source>
        <dbReference type="ARBA" id="ARBA00001936"/>
    </source>
</evidence>
<comment type="cofactor">
    <cofactor evidence="2">
        <name>Mn(2+)</name>
        <dbReference type="ChEBI" id="CHEBI:29035"/>
    </cofactor>
</comment>
<dbReference type="InterPro" id="IPR052433">
    <property type="entry name" value="X-Pro_dipept-like"/>
</dbReference>
<sequence length="478" mass="52956">MTQVSNTRQKQPQAGVSLTEKALINRNIIAAKETYAIPANEYAQRRQRLMDQLPEGSVAILPGAEIRYRNNDADYAFRQNSDFYYLTGFAEEDAWLVLTPGHQDGDSHLFSLPKDRAQEVWTGFRIGQDAAKSDYGISEAYTLDQLDTRLPELLNGSKHLFYPMQGDDALSRRINDWSQQLRQKARAGKVAPEQQHNLLPLIHEMRLFKSDAELEVMRVAAEISAAAHSRAMGVCEPGMMEYQLEAEYLYHFMRAGSRAPAYNTIVGGGANACILHYVENSQPLQAGDLVLVDAGCELEHYAADITRTFPVSGRFSPEQAALYQVVLEAQYAAIDQVQVGRDCHAPHRAALNVLCQGLLDLGLLAGTLDEVIESESYRRFFMHGTSHWLGIDVHDAGRYKVDGQSRPLQAGMVLTVEPGLYIAHDDDSVEKRWQGIGIRIEDNVIVTESGPEVITSGVPKNIAEIEALMAGQGVGPTV</sequence>
<keyword evidence="15" id="KW-0031">Aminopeptidase</keyword>
<comment type="caution">
    <text evidence="15">The sequence shown here is derived from an EMBL/GenBank/DDBJ whole genome shotgun (WGS) entry which is preliminary data.</text>
</comment>
<evidence type="ECO:0000256" key="11">
    <source>
        <dbReference type="ARBA" id="ARBA00075356"/>
    </source>
</evidence>
<dbReference type="RefSeq" id="WP_078319561.1">
    <property type="nucleotide sequence ID" value="NZ_FXTS01000003.1"/>
</dbReference>
<accession>A0A1T1HBU6</accession>
<evidence type="ECO:0000313" key="15">
    <source>
        <dbReference type="EMBL" id="OOV87207.1"/>
    </source>
</evidence>
<proteinExistence type="inferred from homology"/>
<comment type="similarity">
    <text evidence="3 13">Belongs to the peptidase M24B family.</text>
</comment>
<evidence type="ECO:0000256" key="12">
    <source>
        <dbReference type="ARBA" id="ARBA00081411"/>
    </source>
</evidence>
<reference evidence="15" key="1">
    <citation type="submission" date="2017-02" db="EMBL/GenBank/DDBJ databases">
        <title>Draft Genome Sequence of the Salt Water Bacterium Oceanospirillum linum ATCC 11336.</title>
        <authorList>
            <person name="Trachtenberg A.M."/>
            <person name="Carney J.G."/>
            <person name="Linnane J.D."/>
            <person name="Rheaume B.A."/>
            <person name="Pitts N.L."/>
            <person name="Mykles D.L."/>
            <person name="Maclea K.S."/>
        </authorList>
    </citation>
    <scope>NUCLEOTIDE SEQUENCE [LARGE SCALE GENOMIC DNA]</scope>
    <source>
        <strain evidence="15">ATCC 11336</strain>
    </source>
</reference>
<feature type="domain" description="Aminopeptidase P N-terminal" evidence="14">
    <location>
        <begin position="37"/>
        <end position="171"/>
    </location>
</feature>
<dbReference type="EC" id="3.4.11.9" evidence="4"/>
<dbReference type="SUPFAM" id="SSF55920">
    <property type="entry name" value="Creatinase/aminopeptidase"/>
    <property type="match status" value="1"/>
</dbReference>
<dbReference type="GO" id="GO:0005829">
    <property type="term" value="C:cytosol"/>
    <property type="evidence" value="ECO:0007669"/>
    <property type="project" value="TreeGrafter"/>
</dbReference>
<dbReference type="GO" id="GO:0006508">
    <property type="term" value="P:proteolysis"/>
    <property type="evidence" value="ECO:0007669"/>
    <property type="project" value="UniProtKB-KW"/>
</dbReference>
<dbReference type="SMART" id="SM01011">
    <property type="entry name" value="AMP_N"/>
    <property type="match status" value="1"/>
</dbReference>
<dbReference type="EMBL" id="MTSD02000003">
    <property type="protein sequence ID" value="OOV87207.1"/>
    <property type="molecule type" value="Genomic_DNA"/>
</dbReference>
<dbReference type="Gene3D" id="3.90.230.10">
    <property type="entry name" value="Creatinase/methionine aminopeptidase superfamily"/>
    <property type="match status" value="1"/>
</dbReference>
<evidence type="ECO:0000256" key="8">
    <source>
        <dbReference type="ARBA" id="ARBA00023049"/>
    </source>
</evidence>
<evidence type="ECO:0000256" key="7">
    <source>
        <dbReference type="ARBA" id="ARBA00022801"/>
    </source>
</evidence>
<dbReference type="GO" id="GO:0030145">
    <property type="term" value="F:manganese ion binding"/>
    <property type="evidence" value="ECO:0007669"/>
    <property type="project" value="InterPro"/>
</dbReference>
<dbReference type="InterPro" id="IPR000994">
    <property type="entry name" value="Pept_M24"/>
</dbReference>
<dbReference type="Proteomes" id="UP000190064">
    <property type="component" value="Unassembled WGS sequence"/>
</dbReference>
<dbReference type="InterPro" id="IPR007865">
    <property type="entry name" value="Aminopep_P_N"/>
</dbReference>
<dbReference type="PROSITE" id="PS00491">
    <property type="entry name" value="PROLINE_PEPTIDASE"/>
    <property type="match status" value="1"/>
</dbReference>
<dbReference type="FunFam" id="3.90.230.10:FF:000002">
    <property type="entry name" value="Xaa-Pro aminopeptidase 3"/>
    <property type="match status" value="1"/>
</dbReference>
<keyword evidence="5" id="KW-0645">Protease</keyword>
<dbReference type="STRING" id="966.BTA35_0209440"/>
<comment type="catalytic activity">
    <reaction evidence="1">
        <text>Release of any N-terminal amino acid, including proline, that is linked to proline, even from a dipeptide or tripeptide.</text>
        <dbReference type="EC" id="3.4.11.9"/>
    </reaction>
</comment>